<dbReference type="Proteomes" id="UP000241434">
    <property type="component" value="Unassembled WGS sequence"/>
</dbReference>
<gene>
    <name evidence="1" type="ORF">UF10_07150</name>
</gene>
<name>A0A2P7PZA4_9FIRM</name>
<evidence type="ECO:0000313" key="1">
    <source>
        <dbReference type="EMBL" id="PSJ31046.1"/>
    </source>
</evidence>
<dbReference type="OrthoDB" id="9789954at2"/>
<dbReference type="InterPro" id="IPR035901">
    <property type="entry name" value="GIY-YIG_endonuc_sf"/>
</dbReference>
<protein>
    <recommendedName>
        <fullName evidence="3">GIY-YIG nuclease family protein</fullName>
    </recommendedName>
</protein>
<dbReference type="Gene3D" id="3.40.1440.10">
    <property type="entry name" value="GIY-YIG endonuclease"/>
    <property type="match status" value="1"/>
</dbReference>
<accession>A0A2P7PZA4</accession>
<dbReference type="AlphaFoldDB" id="A0A2P7PZA4"/>
<keyword evidence="2" id="KW-1185">Reference proteome</keyword>
<evidence type="ECO:0008006" key="3">
    <source>
        <dbReference type="Google" id="ProtNLM"/>
    </source>
</evidence>
<organism evidence="1 2">
    <name type="scientific">Peptostreptococcus russellii</name>
    <dbReference type="NCBI Taxonomy" id="215200"/>
    <lineage>
        <taxon>Bacteria</taxon>
        <taxon>Bacillati</taxon>
        <taxon>Bacillota</taxon>
        <taxon>Clostridia</taxon>
        <taxon>Peptostreptococcales</taxon>
        <taxon>Peptostreptococcaceae</taxon>
        <taxon>Peptostreptococcus</taxon>
    </lineage>
</organism>
<reference evidence="1" key="1">
    <citation type="thesis" date="2015" institute="Rutgers" country="The State University of New Jersey, 14 College Farm Rd., New Brunswick, NJ, USA">
        <title>Ammonia toxicity in bacteria and its implications for treatment of and resource recovery from highly nitrogenous organic wastes.</title>
        <authorList>
            <person name="Luther A.K."/>
        </authorList>
    </citation>
    <scope>NUCLEOTIDE SEQUENCE</scope>
    <source>
        <strain evidence="1">RT-10B</strain>
    </source>
</reference>
<dbReference type="CDD" id="cd10451">
    <property type="entry name" value="GIY-YIG_LuxR_like"/>
    <property type="match status" value="1"/>
</dbReference>
<dbReference type="RefSeq" id="WP_106777118.1">
    <property type="nucleotide sequence ID" value="NZ_JYGE01000006.1"/>
</dbReference>
<sequence>MDINRKKELLQEWKNRHPEKGVISFRCKETGESFLGISNDTKADINSSRFQLSMGGHPNKILQGIWNEYGEESFELSVLKVLKYKDPSDDHTKELKKLIEECFEEDKKARKLKNNGKK</sequence>
<dbReference type="EMBL" id="JYGE01000006">
    <property type="protein sequence ID" value="PSJ31046.1"/>
    <property type="molecule type" value="Genomic_DNA"/>
</dbReference>
<evidence type="ECO:0000313" key="2">
    <source>
        <dbReference type="Proteomes" id="UP000241434"/>
    </source>
</evidence>
<proteinExistence type="predicted"/>
<comment type="caution">
    <text evidence="1">The sequence shown here is derived from an EMBL/GenBank/DDBJ whole genome shotgun (WGS) entry which is preliminary data.</text>
</comment>